<keyword evidence="2" id="KW-1185">Reference proteome</keyword>
<gene>
    <name evidence="1" type="ORF">CS063_11725</name>
</gene>
<accession>A0AC61DA85</accession>
<reference evidence="1" key="1">
    <citation type="submission" date="2017-10" db="EMBL/GenBank/DDBJ databases">
        <title>Genome sequence of cellulolytic Lachnospiraceae bacterium XHS1971 isolated from hotspring sediment.</title>
        <authorList>
            <person name="Vasudevan G."/>
            <person name="Joshi A.J."/>
            <person name="Hivarkar S."/>
            <person name="Lanjekar V.B."/>
            <person name="Dhakephalkar P.K."/>
            <person name="Dagar S."/>
        </authorList>
    </citation>
    <scope>NUCLEOTIDE SEQUENCE</scope>
    <source>
        <strain evidence="1">XHS1971</strain>
    </source>
</reference>
<protein>
    <submittedName>
        <fullName evidence="1">Uncharacterized protein</fullName>
    </submittedName>
</protein>
<dbReference type="EMBL" id="PEDL01000013">
    <property type="protein sequence ID" value="PHV70139.1"/>
    <property type="molecule type" value="Genomic_DNA"/>
</dbReference>
<proteinExistence type="predicted"/>
<evidence type="ECO:0000313" key="2">
    <source>
        <dbReference type="Proteomes" id="UP000224460"/>
    </source>
</evidence>
<comment type="caution">
    <text evidence="1">The sequence shown here is derived from an EMBL/GenBank/DDBJ whole genome shotgun (WGS) entry which is preliminary data.</text>
</comment>
<organism evidence="1 2">
    <name type="scientific">Sporanaerobium hydrogeniformans</name>
    <dbReference type="NCBI Taxonomy" id="3072179"/>
    <lineage>
        <taxon>Bacteria</taxon>
        <taxon>Bacillati</taxon>
        <taxon>Bacillota</taxon>
        <taxon>Clostridia</taxon>
        <taxon>Lachnospirales</taxon>
        <taxon>Lachnospiraceae</taxon>
        <taxon>Sporanaerobium</taxon>
    </lineage>
</organism>
<sequence>MRRWCRVVGIICLALSVGTGALASTATYLDGEEYSDALNDRFMEESGLVLENNPQLGYITYRTKEGYTLTRNYYKEEVTVEKQPYYESEDRIGYIDELFPNFEFDPRDTTIEHIQPGDYIYVRVNKESLITYVSAFNDYMMRYGKVTSFTFNSGDTATILIEDEKGRSYSYRVELYTPVTKGGRTIALSEIKEGDWVKALIAQRIMGEGIINETLQELVVDNNTRYISNVYRGQVASINSTRQLLNVRNMQALGKLGWGPYHTLFSLTMNPKKVEAYYLGSPVSVDYVSKNLRNAGGYVYVAAEQYMGKENAVKLNFQSKLQTVLPKTMVTYADPTSVRLLSGEKLVLAKDSMIVRDKRLIEPHSIMVGDMLQAVVSGENRLIVGNITTAVATGDLQVYRGRIKRIAQREEFEVETFSMLEDSLWYFYPSPRTFTIDYETQFVGTEGGNATSIESFLDYGENTAKDDVFTIVAIGDKAYRIVDMPYVKESLKGEVYEVAEGSIKLKDVYYYHRMQKRWMEYSSKNIGATVTVAPNSVIIKAGKVMPVTRLEKGDKIRAMLDTNLKTATEGTTAYIIVVEE</sequence>
<evidence type="ECO:0000313" key="1">
    <source>
        <dbReference type="EMBL" id="PHV70139.1"/>
    </source>
</evidence>
<name>A0AC61DA85_9FIRM</name>
<dbReference type="Proteomes" id="UP000224460">
    <property type="component" value="Unassembled WGS sequence"/>
</dbReference>